<dbReference type="PROSITE" id="PS50893">
    <property type="entry name" value="ABC_TRANSPORTER_2"/>
    <property type="match status" value="1"/>
</dbReference>
<dbReference type="RefSeq" id="WP_145371235.1">
    <property type="nucleotide sequence ID" value="NZ_CP036275.1"/>
</dbReference>
<dbReference type="InterPro" id="IPR039421">
    <property type="entry name" value="Type_1_exporter"/>
</dbReference>
<dbReference type="EMBL" id="CP036275">
    <property type="protein sequence ID" value="QDU40115.1"/>
    <property type="molecule type" value="Genomic_DNA"/>
</dbReference>
<dbReference type="Proteomes" id="UP000320496">
    <property type="component" value="Chromosome"/>
</dbReference>
<dbReference type="Pfam" id="PF00005">
    <property type="entry name" value="ABC_tran"/>
    <property type="match status" value="1"/>
</dbReference>
<dbReference type="InterPro" id="IPR005897">
    <property type="entry name" value="Pept_C39_ABC_bacteriocin"/>
</dbReference>
<evidence type="ECO:0000256" key="2">
    <source>
        <dbReference type="ARBA" id="ARBA00022448"/>
    </source>
</evidence>
<dbReference type="SUPFAM" id="SSF90123">
    <property type="entry name" value="ABC transporter transmembrane region"/>
    <property type="match status" value="1"/>
</dbReference>
<dbReference type="PANTHER" id="PTHR43394">
    <property type="entry name" value="ATP-DEPENDENT PERMEASE MDL1, MITOCHONDRIAL"/>
    <property type="match status" value="1"/>
</dbReference>
<reference evidence="17 18" key="1">
    <citation type="submission" date="2019-02" db="EMBL/GenBank/DDBJ databases">
        <title>Deep-cultivation of Planctomycetes and their phenomic and genomic characterization uncovers novel biology.</title>
        <authorList>
            <person name="Wiegand S."/>
            <person name="Jogler M."/>
            <person name="Boedeker C."/>
            <person name="Pinto D."/>
            <person name="Vollmers J."/>
            <person name="Rivas-Marin E."/>
            <person name="Kohn T."/>
            <person name="Peeters S.H."/>
            <person name="Heuer A."/>
            <person name="Rast P."/>
            <person name="Oberbeckmann S."/>
            <person name="Bunk B."/>
            <person name="Jeske O."/>
            <person name="Meyerdierks A."/>
            <person name="Storesund J.E."/>
            <person name="Kallscheuer N."/>
            <person name="Luecker S."/>
            <person name="Lage O.M."/>
            <person name="Pohl T."/>
            <person name="Merkel B.J."/>
            <person name="Hornburger P."/>
            <person name="Mueller R.-W."/>
            <person name="Bruemmer F."/>
            <person name="Labrenz M."/>
            <person name="Spormann A.M."/>
            <person name="Op den Camp H."/>
            <person name="Overmann J."/>
            <person name="Amann R."/>
            <person name="Jetten M.S.M."/>
            <person name="Mascher T."/>
            <person name="Medema M.H."/>
            <person name="Devos D.P."/>
            <person name="Kaster A.-K."/>
            <person name="Ovreas L."/>
            <person name="Rohde M."/>
            <person name="Galperin M.Y."/>
            <person name="Jogler C."/>
        </authorList>
    </citation>
    <scope>NUCLEOTIDE SEQUENCE [LARGE SCALE GENOMIC DNA]</scope>
    <source>
        <strain evidence="17 18">Mal4</strain>
    </source>
</reference>
<evidence type="ECO:0000259" key="16">
    <source>
        <dbReference type="PROSITE" id="PS50990"/>
    </source>
</evidence>
<evidence type="ECO:0000256" key="1">
    <source>
        <dbReference type="ARBA" id="ARBA00004651"/>
    </source>
</evidence>
<dbReference type="Gene3D" id="3.90.70.10">
    <property type="entry name" value="Cysteine proteinases"/>
    <property type="match status" value="1"/>
</dbReference>
<dbReference type="CDD" id="cd02418">
    <property type="entry name" value="Peptidase_C39B"/>
    <property type="match status" value="1"/>
</dbReference>
<dbReference type="InterPro" id="IPR011527">
    <property type="entry name" value="ABC1_TM_dom"/>
</dbReference>
<keyword evidence="11 13" id="KW-0472">Membrane</keyword>
<dbReference type="Gene3D" id="1.20.1560.10">
    <property type="entry name" value="ABC transporter type 1, transmembrane domain"/>
    <property type="match status" value="1"/>
</dbReference>
<dbReference type="GO" id="GO:0043214">
    <property type="term" value="F:ABC-type bacteriocin transporter activity"/>
    <property type="evidence" value="ECO:0007669"/>
    <property type="project" value="InterPro"/>
</dbReference>
<dbReference type="InterPro" id="IPR003439">
    <property type="entry name" value="ABC_transporter-like_ATP-bd"/>
</dbReference>
<dbReference type="GO" id="GO:0005524">
    <property type="term" value="F:ATP binding"/>
    <property type="evidence" value="ECO:0007669"/>
    <property type="project" value="UniProtKB-KW"/>
</dbReference>
<feature type="domain" description="ABC transmembrane type-1" evidence="15">
    <location>
        <begin position="166"/>
        <end position="445"/>
    </location>
</feature>
<dbReference type="SMART" id="SM00382">
    <property type="entry name" value="AAA"/>
    <property type="match status" value="1"/>
</dbReference>
<dbReference type="GO" id="GO:0005886">
    <property type="term" value="C:plasma membrane"/>
    <property type="evidence" value="ECO:0007669"/>
    <property type="project" value="UniProtKB-SubCell"/>
</dbReference>
<dbReference type="InterPro" id="IPR005074">
    <property type="entry name" value="Peptidase_C39"/>
</dbReference>
<comment type="subcellular location">
    <subcellularLocation>
        <location evidence="1">Cell membrane</location>
        <topology evidence="1">Multi-pass membrane protein</topology>
    </subcellularLocation>
</comment>
<dbReference type="FunFam" id="3.40.50.300:FF:000299">
    <property type="entry name" value="ABC transporter ATP-binding protein/permease"/>
    <property type="match status" value="1"/>
</dbReference>
<feature type="transmembrane region" description="Helical" evidence="13">
    <location>
        <begin position="152"/>
        <end position="178"/>
    </location>
</feature>
<evidence type="ECO:0000256" key="4">
    <source>
        <dbReference type="ARBA" id="ARBA00022670"/>
    </source>
</evidence>
<evidence type="ECO:0000256" key="7">
    <source>
        <dbReference type="ARBA" id="ARBA00022801"/>
    </source>
</evidence>
<evidence type="ECO:0000259" key="15">
    <source>
        <dbReference type="PROSITE" id="PS50929"/>
    </source>
</evidence>
<dbReference type="EC" id="3.4.22.-" evidence="17"/>
<evidence type="ECO:0000256" key="10">
    <source>
        <dbReference type="ARBA" id="ARBA00022989"/>
    </source>
</evidence>
<evidence type="ECO:0000256" key="13">
    <source>
        <dbReference type="SAM" id="Phobius"/>
    </source>
</evidence>
<dbReference type="PROSITE" id="PS50990">
    <property type="entry name" value="PEPTIDASE_C39"/>
    <property type="match status" value="1"/>
</dbReference>
<evidence type="ECO:0000259" key="14">
    <source>
        <dbReference type="PROSITE" id="PS50893"/>
    </source>
</evidence>
<keyword evidence="6" id="KW-0547">Nucleotide-binding</keyword>
<feature type="transmembrane region" description="Helical" evidence="13">
    <location>
        <begin position="198"/>
        <end position="217"/>
    </location>
</feature>
<dbReference type="KEGG" id="mri:Mal4_44700"/>
<organism evidence="17 18">
    <name type="scientific">Maioricimonas rarisocia</name>
    <dbReference type="NCBI Taxonomy" id="2528026"/>
    <lineage>
        <taxon>Bacteria</taxon>
        <taxon>Pseudomonadati</taxon>
        <taxon>Planctomycetota</taxon>
        <taxon>Planctomycetia</taxon>
        <taxon>Planctomycetales</taxon>
        <taxon>Planctomycetaceae</taxon>
        <taxon>Maioricimonas</taxon>
    </lineage>
</organism>
<dbReference type="PROSITE" id="PS00211">
    <property type="entry name" value="ABC_TRANSPORTER_1"/>
    <property type="match status" value="1"/>
</dbReference>
<feature type="domain" description="ABC transporter" evidence="14">
    <location>
        <begin position="478"/>
        <end position="712"/>
    </location>
</feature>
<evidence type="ECO:0000313" key="18">
    <source>
        <dbReference type="Proteomes" id="UP000320496"/>
    </source>
</evidence>
<keyword evidence="2" id="KW-0813">Transport</keyword>
<keyword evidence="7 17" id="KW-0378">Hydrolase</keyword>
<evidence type="ECO:0000256" key="9">
    <source>
        <dbReference type="ARBA" id="ARBA00022967"/>
    </source>
</evidence>
<evidence type="ECO:0000256" key="12">
    <source>
        <dbReference type="SAM" id="MobiDB-lite"/>
    </source>
</evidence>
<evidence type="ECO:0000256" key="3">
    <source>
        <dbReference type="ARBA" id="ARBA00022475"/>
    </source>
</evidence>
<dbReference type="CDD" id="cd18570">
    <property type="entry name" value="ABC_6TM_PCAT1_LagD_like"/>
    <property type="match status" value="1"/>
</dbReference>
<dbReference type="InterPro" id="IPR027417">
    <property type="entry name" value="P-loop_NTPase"/>
</dbReference>
<dbReference type="PANTHER" id="PTHR43394:SF1">
    <property type="entry name" value="ATP-BINDING CASSETTE SUB-FAMILY B MEMBER 10, MITOCHONDRIAL"/>
    <property type="match status" value="1"/>
</dbReference>
<keyword evidence="4" id="KW-0645">Protease</keyword>
<feature type="transmembrane region" description="Helical" evidence="13">
    <location>
        <begin position="302"/>
        <end position="319"/>
    </location>
</feature>
<keyword evidence="8 17" id="KW-0067">ATP-binding</keyword>
<dbReference type="Gene3D" id="3.40.50.300">
    <property type="entry name" value="P-loop containing nucleotide triphosphate hydrolases"/>
    <property type="match status" value="1"/>
</dbReference>
<evidence type="ECO:0000256" key="11">
    <source>
        <dbReference type="ARBA" id="ARBA00023136"/>
    </source>
</evidence>
<dbReference type="AlphaFoldDB" id="A0A517ZCC9"/>
<feature type="transmembrane region" description="Helical" evidence="13">
    <location>
        <begin position="381"/>
        <end position="406"/>
    </location>
</feature>
<keyword evidence="10 13" id="KW-1133">Transmembrane helix</keyword>
<protein>
    <submittedName>
        <fullName evidence="17">Lactococcin-G-processing and transport ATP-binding protein LagD</fullName>
        <ecNumber evidence="17">3.4.22.-</ecNumber>
    </submittedName>
</protein>
<feature type="transmembrane region" description="Helical" evidence="13">
    <location>
        <begin position="273"/>
        <end position="296"/>
    </location>
</feature>
<dbReference type="SUPFAM" id="SSF52540">
    <property type="entry name" value="P-loop containing nucleoside triphosphate hydrolases"/>
    <property type="match status" value="1"/>
</dbReference>
<feature type="domain" description="Peptidase C39" evidence="16">
    <location>
        <begin position="10"/>
        <end position="133"/>
    </location>
</feature>
<sequence>MRRRYRVIRQEEQSDCGAAALATVALYHRQRVGLHALRDLAGTDQEGTNLLGLAEASERLGFVAHAVHATPAALTEVPLPAIAHTITETGIAHFVVLFRVGRRSVTIGDPAAGAKKISRKRFEAEWTGNMLLLVPSDEMPSVGAGQRPTWRLFGLLAGHIGPLFEGFLCAILITVLGLSTSYFVQHLVDSVLVRDERGLLNALGLGMLLMMVFRTLFNMLRDYLVAHVGRRIDLSLISAYSRHILKLPMSFFESRRVGSVLSRMNDAAKIREAIGGAALTALTDGVVVTLMMGVLWLYDVQLAAVATVFVPLLIFSIALHHPLTRRFSRAAMENAADHTAHAVEDASAVETIKAFGIARDRSEMAESKLYRFIQSAFQMQMVNLSLSSMTGIISSGAGVAVLWYGGFRVMDGALTIGQLMFFYTLLSYLLEPLMRLSTLNTQFQDALVATDRLYQIMDLTTEPEGEGRAKCGPLRRGVELKDVQFRYGSRANVLHGIDMTIPAGSTVAIVGESGSGKSTLLKLLMQFHNPTSGQILIDGMDARDIDLESLRSRIGVVAQEPHIFNATVRENIALGLPGVKLDQIVNAARAAGLDDFISGLPNRYNTMIGERGANLSGGQRQRLAIARALLRDPDLLIFDEATSHLDTHTERAIQQNLRTYFRDKTVVLVAHRLSTIRNADVIHVMHEGYVVESGTHDELMARNGRYALLWHSQQGPETNGMPTVHPSENGKRNGHVHASLTGSHRL</sequence>
<keyword evidence="18" id="KW-1185">Reference proteome</keyword>
<dbReference type="OrthoDB" id="9762778at2"/>
<gene>
    <name evidence="17" type="primary">lagD</name>
    <name evidence="17" type="ORF">Mal4_44700</name>
</gene>
<dbReference type="GO" id="GO:0015421">
    <property type="term" value="F:ABC-type oligopeptide transporter activity"/>
    <property type="evidence" value="ECO:0007669"/>
    <property type="project" value="TreeGrafter"/>
</dbReference>
<dbReference type="GO" id="GO:0006508">
    <property type="term" value="P:proteolysis"/>
    <property type="evidence" value="ECO:0007669"/>
    <property type="project" value="UniProtKB-KW"/>
</dbReference>
<evidence type="ECO:0000256" key="6">
    <source>
        <dbReference type="ARBA" id="ARBA00022741"/>
    </source>
</evidence>
<keyword evidence="5 13" id="KW-0812">Transmembrane</keyword>
<dbReference type="InterPro" id="IPR017871">
    <property type="entry name" value="ABC_transporter-like_CS"/>
</dbReference>
<evidence type="ECO:0000313" key="17">
    <source>
        <dbReference type="EMBL" id="QDU40115.1"/>
    </source>
</evidence>
<name>A0A517ZCC9_9PLAN</name>
<evidence type="ECO:0000256" key="8">
    <source>
        <dbReference type="ARBA" id="ARBA00022840"/>
    </source>
</evidence>
<dbReference type="GO" id="GO:0008234">
    <property type="term" value="F:cysteine-type peptidase activity"/>
    <property type="evidence" value="ECO:0007669"/>
    <property type="project" value="InterPro"/>
</dbReference>
<evidence type="ECO:0000256" key="5">
    <source>
        <dbReference type="ARBA" id="ARBA00022692"/>
    </source>
</evidence>
<dbReference type="PROSITE" id="PS50929">
    <property type="entry name" value="ABC_TM1F"/>
    <property type="match status" value="1"/>
</dbReference>
<dbReference type="GO" id="GO:0016887">
    <property type="term" value="F:ATP hydrolysis activity"/>
    <property type="evidence" value="ECO:0007669"/>
    <property type="project" value="InterPro"/>
</dbReference>
<keyword evidence="9" id="KW-1278">Translocase</keyword>
<accession>A0A517ZCC9</accession>
<dbReference type="NCBIfam" id="TIGR01193">
    <property type="entry name" value="bacteriocin_ABC"/>
    <property type="match status" value="1"/>
</dbReference>
<dbReference type="InterPro" id="IPR003593">
    <property type="entry name" value="AAA+_ATPase"/>
</dbReference>
<feature type="region of interest" description="Disordered" evidence="12">
    <location>
        <begin position="713"/>
        <end position="746"/>
    </location>
</feature>
<dbReference type="Pfam" id="PF03412">
    <property type="entry name" value="Peptidase_C39"/>
    <property type="match status" value="1"/>
</dbReference>
<dbReference type="InterPro" id="IPR036640">
    <property type="entry name" value="ABC1_TM_sf"/>
</dbReference>
<dbReference type="Pfam" id="PF00664">
    <property type="entry name" value="ABC_membrane"/>
    <property type="match status" value="1"/>
</dbReference>
<proteinExistence type="predicted"/>
<keyword evidence="3" id="KW-1003">Cell membrane</keyword>